<organism evidence="1 2">
    <name type="scientific">Penicillium atrosanguineum</name>
    <dbReference type="NCBI Taxonomy" id="1132637"/>
    <lineage>
        <taxon>Eukaryota</taxon>
        <taxon>Fungi</taxon>
        <taxon>Dikarya</taxon>
        <taxon>Ascomycota</taxon>
        <taxon>Pezizomycotina</taxon>
        <taxon>Eurotiomycetes</taxon>
        <taxon>Eurotiomycetidae</taxon>
        <taxon>Eurotiales</taxon>
        <taxon>Aspergillaceae</taxon>
        <taxon>Penicillium</taxon>
    </lineage>
</organism>
<keyword evidence="2" id="KW-1185">Reference proteome</keyword>
<dbReference type="EMBL" id="JAPZBO010000010">
    <property type="protein sequence ID" value="KAJ5299206.1"/>
    <property type="molecule type" value="Genomic_DNA"/>
</dbReference>
<accession>A0A9W9GFU9</accession>
<name>A0A9W9GFU9_9EURO</name>
<dbReference type="AlphaFoldDB" id="A0A9W9GFU9"/>
<proteinExistence type="predicted"/>
<comment type="caution">
    <text evidence="1">The sequence shown here is derived from an EMBL/GenBank/DDBJ whole genome shotgun (WGS) entry which is preliminary data.</text>
</comment>
<evidence type="ECO:0000313" key="1">
    <source>
        <dbReference type="EMBL" id="KAJ5299206.1"/>
    </source>
</evidence>
<protein>
    <submittedName>
        <fullName evidence="1">Uncharacterized protein</fullName>
    </submittedName>
</protein>
<gene>
    <name evidence="1" type="ORF">N7476_010763</name>
</gene>
<evidence type="ECO:0000313" key="2">
    <source>
        <dbReference type="Proteomes" id="UP001147746"/>
    </source>
</evidence>
<reference evidence="1" key="1">
    <citation type="submission" date="2022-12" db="EMBL/GenBank/DDBJ databases">
        <authorList>
            <person name="Petersen C."/>
        </authorList>
    </citation>
    <scope>NUCLEOTIDE SEQUENCE</scope>
    <source>
        <strain evidence="1">IBT 21472</strain>
    </source>
</reference>
<sequence>MTTLLLAPYNASMRMGQGYNSFLQISCLDDAVRITESSLKPQPVRARNKSNVSQTVSYSSRFVERISKFTGNMNISAASSIKTGIIEVLGNSISLDQAKFFASDLNVEVGVKVVNRFLEGGDLHAIVSIKILDATKKSEIESTLKGHIDGMTSDFAINDSLRAALSQTETTLNVSWCGGGQIKPDGEGWTLELLMRASASFPSRVAECPQRTWALLTPYRNHPGFLKWASDNEIELPDFSKVQPFVENLLDNYMEFKNNITIIQAVLADPDKFQMSPFPDAVKLDIWNLVKERKLLKEEMQKIVTIIDTLNSDPLTKDVANVKSAKDWTARLPVPNESALEN</sequence>
<dbReference type="Proteomes" id="UP001147746">
    <property type="component" value="Unassembled WGS sequence"/>
</dbReference>
<reference evidence="1" key="2">
    <citation type="journal article" date="2023" name="IMA Fungus">
        <title>Comparative genomic study of the Penicillium genus elucidates a diverse pangenome and 15 lateral gene transfer events.</title>
        <authorList>
            <person name="Petersen C."/>
            <person name="Sorensen T."/>
            <person name="Nielsen M.R."/>
            <person name="Sondergaard T.E."/>
            <person name="Sorensen J.L."/>
            <person name="Fitzpatrick D.A."/>
            <person name="Frisvad J.C."/>
            <person name="Nielsen K.L."/>
        </authorList>
    </citation>
    <scope>NUCLEOTIDE SEQUENCE</scope>
    <source>
        <strain evidence="1">IBT 21472</strain>
    </source>
</reference>